<proteinExistence type="predicted"/>
<protein>
    <recommendedName>
        <fullName evidence="1">Biopterin-dependent aromatic amino acid hydroxylase family profile domain-containing protein</fullName>
    </recommendedName>
</protein>
<dbReference type="GO" id="GO:0016714">
    <property type="term" value="F:oxidoreductase activity, acting on paired donors, with incorporation or reduction of molecular oxygen, reduced pteridine as one donor, and incorporation of one atom of oxygen"/>
    <property type="evidence" value="ECO:0007669"/>
    <property type="project" value="InterPro"/>
</dbReference>
<dbReference type="EMBL" id="AJAQ01000035">
    <property type="protein sequence ID" value="EOH91020.1"/>
    <property type="molecule type" value="Genomic_DNA"/>
</dbReference>
<organism evidence="2 3">
    <name type="scientific">Enterococcus pallens ATCC BAA-351</name>
    <dbReference type="NCBI Taxonomy" id="1158607"/>
    <lineage>
        <taxon>Bacteria</taxon>
        <taxon>Bacillati</taxon>
        <taxon>Bacillota</taxon>
        <taxon>Bacilli</taxon>
        <taxon>Lactobacillales</taxon>
        <taxon>Enterococcaceae</taxon>
        <taxon>Enterococcus</taxon>
    </lineage>
</organism>
<dbReference type="HOGENOM" id="CLU_2989705_0_0_9"/>
<feature type="domain" description="Biopterin-dependent aromatic amino acid hydroxylase family profile" evidence="1">
    <location>
        <begin position="1"/>
        <end position="57"/>
    </location>
</feature>
<dbReference type="InterPro" id="IPR019774">
    <property type="entry name" value="Aromatic-AA_hydroxylase_C"/>
</dbReference>
<dbReference type="PROSITE" id="PS51410">
    <property type="entry name" value="BH4_AAA_HYDROXYL_2"/>
    <property type="match status" value="1"/>
</dbReference>
<sequence length="57" mass="6401">MPLLKVRTINDAELKIFFGGGIVSSVGEWVGNSIHNSAINRAQHLIDHPRRRGLPRR</sequence>
<evidence type="ECO:0000259" key="1">
    <source>
        <dbReference type="PROSITE" id="PS51410"/>
    </source>
</evidence>
<evidence type="ECO:0000313" key="3">
    <source>
        <dbReference type="Proteomes" id="UP000013782"/>
    </source>
</evidence>
<keyword evidence="3" id="KW-1185">Reference proteome</keyword>
<accession>R2S6A8</accession>
<evidence type="ECO:0000313" key="2">
    <source>
        <dbReference type="EMBL" id="EOH91020.1"/>
    </source>
</evidence>
<dbReference type="Proteomes" id="UP000013782">
    <property type="component" value="Unassembled WGS sequence"/>
</dbReference>
<comment type="caution">
    <text evidence="2">The sequence shown here is derived from an EMBL/GenBank/DDBJ whole genome shotgun (WGS) entry which is preliminary data.</text>
</comment>
<reference evidence="2 3" key="1">
    <citation type="submission" date="2013-02" db="EMBL/GenBank/DDBJ databases">
        <title>The Genome Sequence of Enterococcus pallens BAA-351.</title>
        <authorList>
            <consortium name="The Broad Institute Genome Sequencing Platform"/>
            <consortium name="The Broad Institute Genome Sequencing Center for Infectious Disease"/>
            <person name="Earl A.M."/>
            <person name="Gilmore M.S."/>
            <person name="Lebreton F."/>
            <person name="Walker B."/>
            <person name="Young S.K."/>
            <person name="Zeng Q."/>
            <person name="Gargeya S."/>
            <person name="Fitzgerald M."/>
            <person name="Haas B."/>
            <person name="Abouelleil A."/>
            <person name="Alvarado L."/>
            <person name="Arachchi H.M."/>
            <person name="Berlin A.M."/>
            <person name="Chapman S.B."/>
            <person name="Dewar J."/>
            <person name="Goldberg J."/>
            <person name="Griggs A."/>
            <person name="Gujja S."/>
            <person name="Hansen M."/>
            <person name="Howarth C."/>
            <person name="Imamovic A."/>
            <person name="Larimer J."/>
            <person name="McCowan C."/>
            <person name="Murphy C."/>
            <person name="Neiman D."/>
            <person name="Pearson M."/>
            <person name="Priest M."/>
            <person name="Roberts A."/>
            <person name="Saif S."/>
            <person name="Shea T."/>
            <person name="Sisk P."/>
            <person name="Sykes S."/>
            <person name="Wortman J."/>
            <person name="Nusbaum C."/>
            <person name="Birren B."/>
        </authorList>
    </citation>
    <scope>NUCLEOTIDE SEQUENCE [LARGE SCALE GENOMIC DNA]</scope>
    <source>
        <strain evidence="2 3">ATCC BAA-351</strain>
    </source>
</reference>
<dbReference type="AlphaFoldDB" id="R2S6A8"/>
<gene>
    <name evidence="2" type="ORF">UAU_03559</name>
</gene>
<name>R2S6A8_9ENTE</name>